<dbReference type="InterPro" id="IPR015500">
    <property type="entry name" value="Peptidase_S8_subtilisin-rel"/>
</dbReference>
<dbReference type="Gene3D" id="3.40.50.200">
    <property type="entry name" value="Peptidase S8/S53 domain"/>
    <property type="match status" value="2"/>
</dbReference>
<keyword evidence="9" id="KW-1185">Reference proteome</keyword>
<protein>
    <submittedName>
        <fullName evidence="8">Subtilase family protein</fullName>
    </submittedName>
</protein>
<name>A0A1G9VTJ6_9EURY</name>
<dbReference type="InterPro" id="IPR036852">
    <property type="entry name" value="Peptidase_S8/S53_dom_sf"/>
</dbReference>
<feature type="region of interest" description="Disordered" evidence="6">
    <location>
        <begin position="342"/>
        <end position="363"/>
    </location>
</feature>
<dbReference type="Proteomes" id="UP000199451">
    <property type="component" value="Unassembled WGS sequence"/>
</dbReference>
<dbReference type="PANTHER" id="PTHR43806">
    <property type="entry name" value="PEPTIDASE S8"/>
    <property type="match status" value="1"/>
</dbReference>
<feature type="compositionally biased region" description="Basic and acidic residues" evidence="6">
    <location>
        <begin position="496"/>
        <end position="505"/>
    </location>
</feature>
<dbReference type="AlphaFoldDB" id="A0A1G9VTJ6"/>
<feature type="domain" description="Peptidase S8/S53" evidence="7">
    <location>
        <begin position="366"/>
        <end position="476"/>
    </location>
</feature>
<dbReference type="PROSITE" id="PS51892">
    <property type="entry name" value="SUBTILASE"/>
    <property type="match status" value="1"/>
</dbReference>
<dbReference type="SUPFAM" id="SSF52743">
    <property type="entry name" value="Subtilisin-like"/>
    <property type="match status" value="1"/>
</dbReference>
<dbReference type="EMBL" id="FNHL01000003">
    <property type="protein sequence ID" value="SDM75281.1"/>
    <property type="molecule type" value="Genomic_DNA"/>
</dbReference>
<evidence type="ECO:0000259" key="7">
    <source>
        <dbReference type="Pfam" id="PF00082"/>
    </source>
</evidence>
<dbReference type="PRINTS" id="PR00723">
    <property type="entry name" value="SUBTILISIN"/>
</dbReference>
<dbReference type="InterPro" id="IPR023828">
    <property type="entry name" value="Peptidase_S8_Ser-AS"/>
</dbReference>
<dbReference type="InterPro" id="IPR050131">
    <property type="entry name" value="Peptidase_S8_subtilisin-like"/>
</dbReference>
<evidence type="ECO:0000256" key="5">
    <source>
        <dbReference type="PROSITE-ProRule" id="PRU01240"/>
    </source>
</evidence>
<dbReference type="PROSITE" id="PS00138">
    <property type="entry name" value="SUBTILASE_SER"/>
    <property type="match status" value="1"/>
</dbReference>
<keyword evidence="3" id="KW-0378">Hydrolase</keyword>
<evidence type="ECO:0000256" key="1">
    <source>
        <dbReference type="ARBA" id="ARBA00011073"/>
    </source>
</evidence>
<sequence length="528" mass="54819">MSRRRIALQLFVTLLLVSAAGLPAVTSTAVGGGSETGGFADGHWRLFTEAAGSEESEESEGSEAGTAAPTATQTDPAEEHPWLTLHQTRSQPTDGVQAIRADELHEQGVTGEDVRVGVVGSTFAADHEAIAGHVADHYSVERPPVRPRSETGHDTAVAEVVTRTAPGADLYLAEVGTSPTGDSYADAVSWLVANDVDVVVDAGSYFSTADGDTDRIAAVAENASDDGVVFVTSAGNYGDRHWRGVDDGEGWVEFAPDSEANPLADGTATSGRVSLRLSWNTSADYDLYLYRKGTARDPVVAKSVTRQNGTNATATETINAVVPKGVYYVGIYAHDAGGTADADGANRTSHTNATSPANHTTPTTSRLRLFSTTTSLTHTTSGSMVAPATSGSVIAVGAIDVRSGQLRDYSSHGTDEFDVDVGAPDGVGTRVTGTFYGTSAAAPYVAGTAALVESSYDGLSPREVEQLLERTADGESRRLDAVDAVEAAAAVRRANVDGHDGHEVDSVGGVDDIDDFDDIDDTAEGNGP</sequence>
<dbReference type="STRING" id="660521.SAMN04487949_2495"/>
<accession>A0A1G9VTJ6</accession>
<dbReference type="InterPro" id="IPR000209">
    <property type="entry name" value="Peptidase_S8/S53_dom"/>
</dbReference>
<dbReference type="GO" id="GO:0006508">
    <property type="term" value="P:proteolysis"/>
    <property type="evidence" value="ECO:0007669"/>
    <property type="project" value="UniProtKB-KW"/>
</dbReference>
<evidence type="ECO:0000256" key="3">
    <source>
        <dbReference type="ARBA" id="ARBA00022801"/>
    </source>
</evidence>
<keyword evidence="4" id="KW-0720">Serine protease</keyword>
<evidence type="ECO:0000256" key="6">
    <source>
        <dbReference type="SAM" id="MobiDB-lite"/>
    </source>
</evidence>
<feature type="compositionally biased region" description="Low complexity" evidence="6">
    <location>
        <begin position="62"/>
        <end position="75"/>
    </location>
</feature>
<feature type="compositionally biased region" description="Polar residues" evidence="6">
    <location>
        <begin position="346"/>
        <end position="359"/>
    </location>
</feature>
<evidence type="ECO:0000313" key="9">
    <source>
        <dbReference type="Proteomes" id="UP000199451"/>
    </source>
</evidence>
<comment type="similarity">
    <text evidence="1 5">Belongs to the peptidase S8 family.</text>
</comment>
<feature type="compositionally biased region" description="Acidic residues" evidence="6">
    <location>
        <begin position="52"/>
        <end position="61"/>
    </location>
</feature>
<dbReference type="GO" id="GO:0004252">
    <property type="term" value="F:serine-type endopeptidase activity"/>
    <property type="evidence" value="ECO:0007669"/>
    <property type="project" value="InterPro"/>
</dbReference>
<gene>
    <name evidence="8" type="ORF">SAMN04487949_2495</name>
</gene>
<dbReference type="RefSeq" id="WP_170830631.1">
    <property type="nucleotide sequence ID" value="NZ_FNHL01000003.1"/>
</dbReference>
<evidence type="ECO:0000313" key="8">
    <source>
        <dbReference type="EMBL" id="SDM75281.1"/>
    </source>
</evidence>
<reference evidence="9" key="1">
    <citation type="submission" date="2016-10" db="EMBL/GenBank/DDBJ databases">
        <authorList>
            <person name="Varghese N."/>
            <person name="Submissions S."/>
        </authorList>
    </citation>
    <scope>NUCLEOTIDE SEQUENCE [LARGE SCALE GENOMIC DNA]</scope>
    <source>
        <strain evidence="9">CGMCC 1.10119</strain>
    </source>
</reference>
<dbReference type="OrthoDB" id="341609at2157"/>
<dbReference type="PANTHER" id="PTHR43806:SF11">
    <property type="entry name" value="CEREVISIN-RELATED"/>
    <property type="match status" value="1"/>
</dbReference>
<dbReference type="Pfam" id="PF00082">
    <property type="entry name" value="Peptidase_S8"/>
    <property type="match status" value="1"/>
</dbReference>
<feature type="region of interest" description="Disordered" evidence="6">
    <location>
        <begin position="50"/>
        <end position="76"/>
    </location>
</feature>
<proteinExistence type="inferred from homology"/>
<feature type="compositionally biased region" description="Acidic residues" evidence="6">
    <location>
        <begin position="511"/>
        <end position="528"/>
    </location>
</feature>
<feature type="region of interest" description="Disordered" evidence="6">
    <location>
        <begin position="496"/>
        <end position="528"/>
    </location>
</feature>
<evidence type="ECO:0000256" key="2">
    <source>
        <dbReference type="ARBA" id="ARBA00022670"/>
    </source>
</evidence>
<organism evidence="8 9">
    <name type="scientific">Halogranum gelatinilyticum</name>
    <dbReference type="NCBI Taxonomy" id="660521"/>
    <lineage>
        <taxon>Archaea</taxon>
        <taxon>Methanobacteriati</taxon>
        <taxon>Methanobacteriota</taxon>
        <taxon>Stenosarchaea group</taxon>
        <taxon>Halobacteria</taxon>
        <taxon>Halobacteriales</taxon>
        <taxon>Haloferacaceae</taxon>
    </lineage>
</organism>
<keyword evidence="2" id="KW-0645">Protease</keyword>
<evidence type="ECO:0000256" key="4">
    <source>
        <dbReference type="ARBA" id="ARBA00022825"/>
    </source>
</evidence>
<comment type="caution">
    <text evidence="5">Lacks conserved residue(s) required for the propagation of feature annotation.</text>
</comment>